<dbReference type="Gene3D" id="3.30.1460.30">
    <property type="entry name" value="YgaC/TfoX-N like chaperone"/>
    <property type="match status" value="1"/>
</dbReference>
<feature type="domain" description="TfoX N-terminal" evidence="1">
    <location>
        <begin position="16"/>
        <end position="101"/>
    </location>
</feature>
<reference evidence="2 3" key="1">
    <citation type="submission" date="2019-07" db="EMBL/GenBank/DDBJ databases">
        <title>Whole genome shotgun sequence of Pseudonocardia sulfidoxydans NBRC 16205.</title>
        <authorList>
            <person name="Hosoyama A."/>
            <person name="Uohara A."/>
            <person name="Ohji S."/>
            <person name="Ichikawa N."/>
        </authorList>
    </citation>
    <scope>NUCLEOTIDE SEQUENCE [LARGE SCALE GENOMIC DNA]</scope>
    <source>
        <strain evidence="2 3">NBRC 16205</strain>
    </source>
</reference>
<evidence type="ECO:0000259" key="1">
    <source>
        <dbReference type="Pfam" id="PF04993"/>
    </source>
</evidence>
<comment type="caution">
    <text evidence="2">The sequence shown here is derived from an EMBL/GenBank/DDBJ whole genome shotgun (WGS) entry which is preliminary data.</text>
</comment>
<dbReference type="EMBL" id="BJVJ01000052">
    <property type="protein sequence ID" value="GEL25360.1"/>
    <property type="molecule type" value="Genomic_DNA"/>
</dbReference>
<dbReference type="InterPro" id="IPR007076">
    <property type="entry name" value="TfoX_N"/>
</dbReference>
<dbReference type="AlphaFoldDB" id="A0A511DKL6"/>
<evidence type="ECO:0000313" key="2">
    <source>
        <dbReference type="EMBL" id="GEL25360.1"/>
    </source>
</evidence>
<sequence length="104" mass="11311">MLHVVDDQLLGRLRTLFDGRADVVEKRMVGGRSFLVDGRMCCGVTKGGLMVRVGVQGRDAALAEPHVQPLMMGAKVVEAYVVVAADAVADDDDLTRWVRRGEES</sequence>
<gene>
    <name evidence="2" type="ORF">PSU4_43140</name>
</gene>
<keyword evidence="3" id="KW-1185">Reference proteome</keyword>
<dbReference type="Proteomes" id="UP000321685">
    <property type="component" value="Unassembled WGS sequence"/>
</dbReference>
<dbReference type="SUPFAM" id="SSF159894">
    <property type="entry name" value="YgaC/TfoX-N like"/>
    <property type="match status" value="1"/>
</dbReference>
<name>A0A511DKL6_9PSEU</name>
<accession>A0A511DKL6</accession>
<organism evidence="2 3">
    <name type="scientific">Pseudonocardia sulfidoxydans NBRC 16205</name>
    <dbReference type="NCBI Taxonomy" id="1223511"/>
    <lineage>
        <taxon>Bacteria</taxon>
        <taxon>Bacillati</taxon>
        <taxon>Actinomycetota</taxon>
        <taxon>Actinomycetes</taxon>
        <taxon>Pseudonocardiales</taxon>
        <taxon>Pseudonocardiaceae</taxon>
        <taxon>Pseudonocardia</taxon>
    </lineage>
</organism>
<dbReference type="Pfam" id="PF04993">
    <property type="entry name" value="TfoX_N"/>
    <property type="match status" value="1"/>
</dbReference>
<proteinExistence type="predicted"/>
<protein>
    <recommendedName>
        <fullName evidence="1">TfoX N-terminal domain-containing protein</fullName>
    </recommendedName>
</protein>
<evidence type="ECO:0000313" key="3">
    <source>
        <dbReference type="Proteomes" id="UP000321685"/>
    </source>
</evidence>